<dbReference type="GO" id="GO:0006974">
    <property type="term" value="P:DNA damage response"/>
    <property type="evidence" value="ECO:0007669"/>
    <property type="project" value="TreeGrafter"/>
</dbReference>
<dbReference type="AlphaFoldDB" id="A0A7X0MF53"/>
<dbReference type="Gene3D" id="3.30.110.170">
    <property type="entry name" value="Protein of unknown function (DUF541), domain 1"/>
    <property type="match status" value="1"/>
</dbReference>
<reference evidence="2 3" key="1">
    <citation type="submission" date="2020-08" db="EMBL/GenBank/DDBJ databases">
        <title>Genomic Encyclopedia of Type Strains, Phase IV (KMG-V): Genome sequencing to study the core and pangenomes of soil and plant-associated prokaryotes.</title>
        <authorList>
            <person name="Whitman W."/>
        </authorList>
    </citation>
    <scope>NUCLEOTIDE SEQUENCE [LARGE SCALE GENOMIC DNA]</scope>
    <source>
        <strain evidence="2 3">SEMIA 4060</strain>
    </source>
</reference>
<organism evidence="2 3">
    <name type="scientific">Rhizobium lusitanum</name>
    <dbReference type="NCBI Taxonomy" id="293958"/>
    <lineage>
        <taxon>Bacteria</taxon>
        <taxon>Pseudomonadati</taxon>
        <taxon>Pseudomonadota</taxon>
        <taxon>Alphaproteobacteria</taxon>
        <taxon>Hyphomicrobiales</taxon>
        <taxon>Rhizobiaceae</taxon>
        <taxon>Rhizobium/Agrobacterium group</taxon>
        <taxon>Rhizobium</taxon>
    </lineage>
</organism>
<evidence type="ECO:0008006" key="4">
    <source>
        <dbReference type="Google" id="ProtNLM"/>
    </source>
</evidence>
<accession>A0A7X0MF53</accession>
<dbReference type="RefSeq" id="WP_184709687.1">
    <property type="nucleotide sequence ID" value="NZ_JACHBG010000019.1"/>
</dbReference>
<gene>
    <name evidence="2" type="ORF">GGD46_005477</name>
</gene>
<sequence length="245" mass="25160">MRRTSVITAAMAILSIALAAPAHTEEKLAQSAGLIRVVGEGQVLRSPDLAVIRLTVLRQAGEASQAVSASAEATRKLIASLASSGIDGDDIQSADFQITPRFDFTPRPDGTLPSSTIAGYDARNTLLVRVRKVSEVGNVLDVALKNGVNEGGSVDFIVDDVAGAVDEARKIAVAAATKSAGSIAQASGLKLGPIVAIEDQPAATVFPYASPEARMRSASLDGGIPVVSGKNVVTARVAVSYLAAR</sequence>
<proteinExistence type="predicted"/>
<dbReference type="Gene3D" id="3.30.70.2970">
    <property type="entry name" value="Protein of unknown function (DUF541), domain 2"/>
    <property type="match status" value="1"/>
</dbReference>
<dbReference type="InterPro" id="IPR007497">
    <property type="entry name" value="SIMPL/DUF541"/>
</dbReference>
<dbReference type="EMBL" id="JACHBG010000019">
    <property type="protein sequence ID" value="MBB6488166.1"/>
    <property type="molecule type" value="Genomic_DNA"/>
</dbReference>
<dbReference type="PANTHER" id="PTHR34387:SF1">
    <property type="entry name" value="PERIPLASMIC IMMUNOGENIC PROTEIN"/>
    <property type="match status" value="1"/>
</dbReference>
<evidence type="ECO:0000256" key="1">
    <source>
        <dbReference type="SAM" id="SignalP"/>
    </source>
</evidence>
<dbReference type="InterPro" id="IPR052022">
    <property type="entry name" value="26kDa_periplasmic_antigen"/>
</dbReference>
<comment type="caution">
    <text evidence="2">The sequence shown here is derived from an EMBL/GenBank/DDBJ whole genome shotgun (WGS) entry which is preliminary data.</text>
</comment>
<evidence type="ECO:0000313" key="2">
    <source>
        <dbReference type="EMBL" id="MBB6488166.1"/>
    </source>
</evidence>
<dbReference type="PANTHER" id="PTHR34387">
    <property type="entry name" value="SLR1258 PROTEIN"/>
    <property type="match status" value="1"/>
</dbReference>
<feature type="chain" id="PRO_5031184933" description="DUF541 domain-containing protein" evidence="1">
    <location>
        <begin position="20"/>
        <end position="245"/>
    </location>
</feature>
<protein>
    <recommendedName>
        <fullName evidence="4">DUF541 domain-containing protein</fullName>
    </recommendedName>
</protein>
<dbReference type="Proteomes" id="UP000565576">
    <property type="component" value="Unassembled WGS sequence"/>
</dbReference>
<evidence type="ECO:0000313" key="3">
    <source>
        <dbReference type="Proteomes" id="UP000565576"/>
    </source>
</evidence>
<dbReference type="Pfam" id="PF04402">
    <property type="entry name" value="SIMPL"/>
    <property type="match status" value="1"/>
</dbReference>
<name>A0A7X0MF53_9HYPH</name>
<feature type="signal peptide" evidence="1">
    <location>
        <begin position="1"/>
        <end position="19"/>
    </location>
</feature>
<keyword evidence="1" id="KW-0732">Signal</keyword>